<reference evidence="2" key="1">
    <citation type="submission" date="2013-01" db="EMBL/GenBank/DDBJ databases">
        <title>Draft Genome Sequence of a Mulberry Tree, Morus notabilis C.K. Schneid.</title>
        <authorList>
            <person name="He N."/>
            <person name="Zhao S."/>
        </authorList>
    </citation>
    <scope>NUCLEOTIDE SEQUENCE</scope>
</reference>
<dbReference type="AlphaFoldDB" id="W9RHA9"/>
<dbReference type="Proteomes" id="UP000030645">
    <property type="component" value="Unassembled WGS sequence"/>
</dbReference>
<organism evidence="1 2">
    <name type="scientific">Morus notabilis</name>
    <dbReference type="NCBI Taxonomy" id="981085"/>
    <lineage>
        <taxon>Eukaryota</taxon>
        <taxon>Viridiplantae</taxon>
        <taxon>Streptophyta</taxon>
        <taxon>Embryophyta</taxon>
        <taxon>Tracheophyta</taxon>
        <taxon>Spermatophyta</taxon>
        <taxon>Magnoliopsida</taxon>
        <taxon>eudicotyledons</taxon>
        <taxon>Gunneridae</taxon>
        <taxon>Pentapetalae</taxon>
        <taxon>rosids</taxon>
        <taxon>fabids</taxon>
        <taxon>Rosales</taxon>
        <taxon>Moraceae</taxon>
        <taxon>Moreae</taxon>
        <taxon>Morus</taxon>
    </lineage>
</organism>
<protein>
    <submittedName>
        <fullName evidence="1">Uncharacterized protein</fullName>
    </submittedName>
</protein>
<evidence type="ECO:0000313" key="2">
    <source>
        <dbReference type="Proteomes" id="UP000030645"/>
    </source>
</evidence>
<name>W9RHA9_9ROSA</name>
<keyword evidence="2" id="KW-1185">Reference proteome</keyword>
<evidence type="ECO:0000313" key="1">
    <source>
        <dbReference type="EMBL" id="EXB92327.1"/>
    </source>
</evidence>
<gene>
    <name evidence="1" type="ORF">L484_004648</name>
</gene>
<accession>W9RHA9</accession>
<proteinExistence type="predicted"/>
<sequence length="62" mass="6730">MGGVSGSQQWSSLAPLPILLAYKSRKISSRLSFFSGYVQSAPQALIKPSPPTYLERSTSRLS</sequence>
<dbReference type="EMBL" id="KE345059">
    <property type="protein sequence ID" value="EXB92327.1"/>
    <property type="molecule type" value="Genomic_DNA"/>
</dbReference>